<dbReference type="AlphaFoldDB" id="A0A5J4PW43"/>
<comment type="caution">
    <text evidence="1">The sequence shown here is derived from an EMBL/GenBank/DDBJ whole genome shotgun (WGS) entry which is preliminary data.</text>
</comment>
<name>A0A5J4PW43_9EUKA</name>
<dbReference type="Proteomes" id="UP000324800">
    <property type="component" value="Unassembled WGS sequence"/>
</dbReference>
<protein>
    <submittedName>
        <fullName evidence="1">Uncharacterized protein</fullName>
    </submittedName>
</protein>
<dbReference type="EMBL" id="SNRW01048458">
    <property type="protein sequence ID" value="KAA6313130.1"/>
    <property type="molecule type" value="Genomic_DNA"/>
</dbReference>
<evidence type="ECO:0000313" key="2">
    <source>
        <dbReference type="Proteomes" id="UP000324800"/>
    </source>
</evidence>
<organism evidence="1 2">
    <name type="scientific">Streblomastix strix</name>
    <dbReference type="NCBI Taxonomy" id="222440"/>
    <lineage>
        <taxon>Eukaryota</taxon>
        <taxon>Metamonada</taxon>
        <taxon>Preaxostyla</taxon>
        <taxon>Oxymonadida</taxon>
        <taxon>Streblomastigidae</taxon>
        <taxon>Streblomastix</taxon>
    </lineage>
</organism>
<proteinExistence type="predicted"/>
<reference evidence="1 2" key="1">
    <citation type="submission" date="2019-03" db="EMBL/GenBank/DDBJ databases">
        <title>Single cell metagenomics reveals metabolic interactions within the superorganism composed of flagellate Streblomastix strix and complex community of Bacteroidetes bacteria on its surface.</title>
        <authorList>
            <person name="Treitli S.C."/>
            <person name="Kolisko M."/>
            <person name="Husnik F."/>
            <person name="Keeling P."/>
            <person name="Hampl V."/>
        </authorList>
    </citation>
    <scope>NUCLEOTIDE SEQUENCE [LARGE SCALE GENOMIC DNA]</scope>
    <source>
        <strain evidence="1">ST1C</strain>
    </source>
</reference>
<accession>A0A5J4PW43</accession>
<feature type="non-terminal residue" evidence="1">
    <location>
        <position position="1"/>
    </location>
</feature>
<sequence length="67" mass="7349">NENKSAAAIGLEQSEIVQQLKQLLGTNLEIEEVKFVHANALKLFTTYANSKQHKKLMIDIGLALAVA</sequence>
<evidence type="ECO:0000313" key="1">
    <source>
        <dbReference type="EMBL" id="KAA6313130.1"/>
    </source>
</evidence>
<gene>
    <name evidence="1" type="ORF">EZS28_055807</name>
</gene>